<evidence type="ECO:0000313" key="2">
    <source>
        <dbReference type="EMBL" id="OBI81819.1"/>
    </source>
</evidence>
<proteinExistence type="predicted"/>
<evidence type="ECO:0000313" key="3">
    <source>
        <dbReference type="Proteomes" id="UP000093795"/>
    </source>
</evidence>
<evidence type="ECO:0000256" key="1">
    <source>
        <dbReference type="SAM" id="MobiDB-lite"/>
    </source>
</evidence>
<organism evidence="2 3">
    <name type="scientific">Mycobacterium asiaticum</name>
    <dbReference type="NCBI Taxonomy" id="1790"/>
    <lineage>
        <taxon>Bacteria</taxon>
        <taxon>Bacillati</taxon>
        <taxon>Actinomycetota</taxon>
        <taxon>Actinomycetes</taxon>
        <taxon>Mycobacteriales</taxon>
        <taxon>Mycobacteriaceae</taxon>
        <taxon>Mycobacterium</taxon>
    </lineage>
</organism>
<sequence length="86" mass="8968">MTALPPWVESAMLDAQRDPRPVAPDALAVGLGAAMRGEPRRVGDGELSGGPGQPRHYNPITSGETRVKVNRGTVGKPDGPSIKLAD</sequence>
<feature type="region of interest" description="Disordered" evidence="1">
    <location>
        <begin position="35"/>
        <end position="63"/>
    </location>
</feature>
<dbReference type="RefSeq" id="WP_065121621.1">
    <property type="nucleotide sequence ID" value="NZ_LZKQ01000186.1"/>
</dbReference>
<protein>
    <submittedName>
        <fullName evidence="2">Uncharacterized protein</fullName>
    </submittedName>
</protein>
<reference evidence="2 3" key="1">
    <citation type="submission" date="2016-06" db="EMBL/GenBank/DDBJ databases">
        <authorList>
            <person name="Kjaerup R.B."/>
            <person name="Dalgaard T.S."/>
            <person name="Juul-Madsen H.R."/>
        </authorList>
    </citation>
    <scope>NUCLEOTIDE SEQUENCE [LARGE SCALE GENOMIC DNA]</scope>
    <source>
        <strain evidence="2 3">1081914.2</strain>
    </source>
</reference>
<name>A0A1A3C3Y7_MYCAS</name>
<comment type="caution">
    <text evidence="2">The sequence shown here is derived from an EMBL/GenBank/DDBJ whole genome shotgun (WGS) entry which is preliminary data.</text>
</comment>
<gene>
    <name evidence="2" type="ORF">A9X01_23035</name>
</gene>
<accession>A0A1A3C3Y7</accession>
<dbReference type="EMBL" id="LZKQ01000186">
    <property type="protein sequence ID" value="OBI81819.1"/>
    <property type="molecule type" value="Genomic_DNA"/>
</dbReference>
<dbReference type="Proteomes" id="UP000093795">
    <property type="component" value="Unassembled WGS sequence"/>
</dbReference>
<dbReference type="AlphaFoldDB" id="A0A1A3C3Y7"/>